<protein>
    <submittedName>
        <fullName evidence="3">Uncharacterized protein</fullName>
    </submittedName>
</protein>
<evidence type="ECO:0000313" key="3">
    <source>
        <dbReference type="EMBL" id="KAF6039299.1"/>
    </source>
</evidence>
<feature type="region of interest" description="Disordered" evidence="1">
    <location>
        <begin position="40"/>
        <end position="73"/>
    </location>
</feature>
<dbReference type="AlphaFoldDB" id="A0A7J7KMB7"/>
<reference evidence="3 4" key="1">
    <citation type="submission" date="2019-09" db="EMBL/GenBank/DDBJ databases">
        <authorList>
            <person name="Raiko M."/>
            <person name="Komissarov A."/>
            <person name="Rhodes A."/>
            <person name="Kliver S."/>
            <person name="Lim-Fong G."/>
            <person name="Kwan J."/>
            <person name="O'Brien S.J."/>
            <person name="Lopez J.V."/>
        </authorList>
    </citation>
    <scope>NUCLEOTIDE SEQUENCE [LARGE SCALE GENOMIC DNA]</scope>
    <source>
        <strain evidence="3">Kwan_BN1</strain>
    </source>
</reference>
<reference evidence="3 4" key="2">
    <citation type="submission" date="2020-06" db="EMBL/GenBank/DDBJ databases">
        <title>Draft genome of Bugula neritina, a colonial animal packing powerful symbionts and potential medicines.</title>
        <authorList>
            <person name="Rayko M."/>
        </authorList>
    </citation>
    <scope>NUCLEOTIDE SEQUENCE [LARGE SCALE GENOMIC DNA]</scope>
    <source>
        <strain evidence="3">Kwan_BN1</strain>
    </source>
</reference>
<feature type="compositionally biased region" description="Basic and acidic residues" evidence="1">
    <location>
        <begin position="102"/>
        <end position="128"/>
    </location>
</feature>
<dbReference type="EMBL" id="VXIV02000280">
    <property type="protein sequence ID" value="KAF6039299.1"/>
    <property type="molecule type" value="Genomic_DNA"/>
</dbReference>
<keyword evidence="4" id="KW-1185">Reference proteome</keyword>
<proteinExistence type="predicted"/>
<name>A0A7J7KMB7_BUGNE</name>
<dbReference type="EMBL" id="VXIV02003242">
    <property type="protein sequence ID" value="KAF6019288.1"/>
    <property type="molecule type" value="Genomic_DNA"/>
</dbReference>
<feature type="region of interest" description="Disordered" evidence="1">
    <location>
        <begin position="89"/>
        <end position="128"/>
    </location>
</feature>
<evidence type="ECO:0000313" key="2">
    <source>
        <dbReference type="EMBL" id="KAF6019288.1"/>
    </source>
</evidence>
<feature type="compositionally biased region" description="Polar residues" evidence="1">
    <location>
        <begin position="52"/>
        <end position="66"/>
    </location>
</feature>
<comment type="caution">
    <text evidence="3">The sequence shown here is derived from an EMBL/GenBank/DDBJ whole genome shotgun (WGS) entry which is preliminary data.</text>
</comment>
<evidence type="ECO:0000313" key="4">
    <source>
        <dbReference type="Proteomes" id="UP000593567"/>
    </source>
</evidence>
<gene>
    <name evidence="3" type="ORF">EB796_002392</name>
    <name evidence="2" type="ORF">EB796_022410</name>
</gene>
<sequence>MLDMDTAKMTKDELHDAFNNLYVSLPLTYAQIDESSNCVGVEKASQEKSNEKPISTQAERQNTSNLKPADKKGENVVAVSQRIVENTKPESVLPFTTGPKVGGEENRIITEEQSKSGEKHANIDPDSD</sequence>
<organism evidence="3 4">
    <name type="scientific">Bugula neritina</name>
    <name type="common">Brown bryozoan</name>
    <name type="synonym">Sertularia neritina</name>
    <dbReference type="NCBI Taxonomy" id="10212"/>
    <lineage>
        <taxon>Eukaryota</taxon>
        <taxon>Metazoa</taxon>
        <taxon>Spiralia</taxon>
        <taxon>Lophotrochozoa</taxon>
        <taxon>Bryozoa</taxon>
        <taxon>Gymnolaemata</taxon>
        <taxon>Cheilostomatida</taxon>
        <taxon>Flustrina</taxon>
        <taxon>Buguloidea</taxon>
        <taxon>Bugulidae</taxon>
        <taxon>Bugula</taxon>
    </lineage>
</organism>
<evidence type="ECO:0000256" key="1">
    <source>
        <dbReference type="SAM" id="MobiDB-lite"/>
    </source>
</evidence>
<dbReference type="Proteomes" id="UP000593567">
    <property type="component" value="Unassembled WGS sequence"/>
</dbReference>
<accession>A0A7J7KMB7</accession>